<proteinExistence type="predicted"/>
<dbReference type="EMBL" id="JBBUTI010000004">
    <property type="protein sequence ID" value="MEK8045784.1"/>
    <property type="molecule type" value="Genomic_DNA"/>
</dbReference>
<dbReference type="Pfam" id="PF07277">
    <property type="entry name" value="SapC"/>
    <property type="match status" value="1"/>
</dbReference>
<protein>
    <submittedName>
        <fullName evidence="1">SapC family protein</fullName>
    </submittedName>
</protein>
<evidence type="ECO:0000313" key="1">
    <source>
        <dbReference type="EMBL" id="MEK8045784.1"/>
    </source>
</evidence>
<dbReference type="RefSeq" id="WP_341398070.1">
    <property type="nucleotide sequence ID" value="NZ_JBBUTI010000004.1"/>
</dbReference>
<keyword evidence="2" id="KW-1185">Reference proteome</keyword>
<dbReference type="InterPro" id="IPR010836">
    <property type="entry name" value="SapC"/>
</dbReference>
<comment type="caution">
    <text evidence="1">The sequence shown here is derived from an EMBL/GenBank/DDBJ whole genome shotgun (WGS) entry which is preliminary data.</text>
</comment>
<evidence type="ECO:0000313" key="2">
    <source>
        <dbReference type="Proteomes" id="UP001379945"/>
    </source>
</evidence>
<accession>A0ABU9C551</accession>
<dbReference type="Proteomes" id="UP001379945">
    <property type="component" value="Unassembled WGS sequence"/>
</dbReference>
<gene>
    <name evidence="1" type="ORF">AACH00_05420</name>
</gene>
<sequence>MINPELHKQPVALDREKHRNLKVRTELSNLQAAAGLNAFFVTAAEFADACKEYPILFLGAGKDEQGQEQVAPVAVFGVTQGENLFLKADGRWDAFYIPAVLRAYPFTMARIEEDRYAVCFDGAWSGMSETEGKPLFDDKGEPTPLLNEVRQFVEQLEVEIERTRLAGQRLMALKLLAPKRFEATLPNGEPMSVDGFFAVDEERLNALTDAEILELHRNGLMGLLQAHQISMGNMRRLLDRRLAAQAAVAANA</sequence>
<organism evidence="1 2">
    <name type="scientific">Ideonella margarita</name>
    <dbReference type="NCBI Taxonomy" id="2984191"/>
    <lineage>
        <taxon>Bacteria</taxon>
        <taxon>Pseudomonadati</taxon>
        <taxon>Pseudomonadota</taxon>
        <taxon>Betaproteobacteria</taxon>
        <taxon>Burkholderiales</taxon>
        <taxon>Sphaerotilaceae</taxon>
        <taxon>Ideonella</taxon>
    </lineage>
</organism>
<name>A0ABU9C551_9BURK</name>
<reference evidence="1 2" key="1">
    <citation type="submission" date="2024-04" db="EMBL/GenBank/DDBJ databases">
        <title>Novel species of the genus Ideonella isolated from streams.</title>
        <authorList>
            <person name="Lu H."/>
        </authorList>
    </citation>
    <scope>NUCLEOTIDE SEQUENCE [LARGE SCALE GENOMIC DNA]</scope>
    <source>
        <strain evidence="1 2">LYT19W</strain>
    </source>
</reference>